<dbReference type="AlphaFoldDB" id="A0A8J6U463"/>
<dbReference type="EMBL" id="JACVXD010000001">
    <property type="protein sequence ID" value="MBD0822629.1"/>
    <property type="molecule type" value="Genomic_DNA"/>
</dbReference>
<keyword evidence="2" id="KW-1185">Reference proteome</keyword>
<protein>
    <submittedName>
        <fullName evidence="1">Uncharacterized protein</fullName>
    </submittedName>
</protein>
<accession>A0A8J6U463</accession>
<name>A0A8J6U463_9FLAO</name>
<dbReference type="RefSeq" id="WP_188221945.1">
    <property type="nucleotide sequence ID" value="NZ_JACVXD010000001.1"/>
</dbReference>
<evidence type="ECO:0000313" key="2">
    <source>
        <dbReference type="Proteomes" id="UP000621516"/>
    </source>
</evidence>
<evidence type="ECO:0000313" key="1">
    <source>
        <dbReference type="EMBL" id="MBD0822629.1"/>
    </source>
</evidence>
<dbReference type="Proteomes" id="UP000621516">
    <property type="component" value="Unassembled WGS sequence"/>
</dbReference>
<comment type="caution">
    <text evidence="1">The sequence shown here is derived from an EMBL/GenBank/DDBJ whole genome shotgun (WGS) entry which is preliminary data.</text>
</comment>
<proteinExistence type="predicted"/>
<reference evidence="1 2" key="1">
    <citation type="journal article" date="2018" name="J. Microbiol.">
        <title>Aestuariibaculum marinum sp. nov., a marine bacterium isolated from seawater in South Korea.</title>
        <authorList>
            <person name="Choi J."/>
            <person name="Lee D."/>
            <person name="Jang J.H."/>
            <person name="Cha S."/>
            <person name="Seo T."/>
        </authorList>
    </citation>
    <scope>NUCLEOTIDE SEQUENCE [LARGE SCALE GENOMIC DNA]</scope>
    <source>
        <strain evidence="1 2">IP7</strain>
    </source>
</reference>
<sequence length="72" mass="8248">MEEIFIPFSIGQTVYFKTDEEQRKHLVTGIIIRKTGIIIEVSDKGLTSEVYDFELTAKENILIKMGIEPSED</sequence>
<gene>
    <name evidence="1" type="ORF">ICJ85_01230</name>
</gene>
<organism evidence="1 2">
    <name type="scientific">Aestuariibaculum marinum</name>
    <dbReference type="NCBI Taxonomy" id="2683592"/>
    <lineage>
        <taxon>Bacteria</taxon>
        <taxon>Pseudomonadati</taxon>
        <taxon>Bacteroidota</taxon>
        <taxon>Flavobacteriia</taxon>
        <taxon>Flavobacteriales</taxon>
        <taxon>Flavobacteriaceae</taxon>
    </lineage>
</organism>